<accession>A0A6I6JQ90</accession>
<dbReference type="AlphaFoldDB" id="A0A6I6JQ90"/>
<evidence type="ECO:0000256" key="1">
    <source>
        <dbReference type="SAM" id="Phobius"/>
    </source>
</evidence>
<evidence type="ECO:0000313" key="2">
    <source>
        <dbReference type="EMBL" id="QGY42297.1"/>
    </source>
</evidence>
<organism evidence="2 3">
    <name type="scientific">Maribellus comscasis</name>
    <dbReference type="NCBI Taxonomy" id="2681766"/>
    <lineage>
        <taxon>Bacteria</taxon>
        <taxon>Pseudomonadati</taxon>
        <taxon>Bacteroidota</taxon>
        <taxon>Bacteroidia</taxon>
        <taxon>Marinilabiliales</taxon>
        <taxon>Prolixibacteraceae</taxon>
        <taxon>Maribellus</taxon>
    </lineage>
</organism>
<name>A0A6I6JQ90_9BACT</name>
<keyword evidence="1" id="KW-0472">Membrane</keyword>
<dbReference type="KEGG" id="mcos:GM418_01075"/>
<gene>
    <name evidence="2" type="ORF">GM418_01075</name>
</gene>
<sequence length="67" mass="6954">MKVFGTILTVLGLIGTILFGIQAANNSETFSLLGIDVAVSEANWTPVIVSGVVTVIGILILLINKGK</sequence>
<feature type="transmembrane region" description="Helical" evidence="1">
    <location>
        <begin position="47"/>
        <end position="64"/>
    </location>
</feature>
<evidence type="ECO:0000313" key="3">
    <source>
        <dbReference type="Proteomes" id="UP000428260"/>
    </source>
</evidence>
<dbReference type="EMBL" id="CP046401">
    <property type="protein sequence ID" value="QGY42297.1"/>
    <property type="molecule type" value="Genomic_DNA"/>
</dbReference>
<dbReference type="Proteomes" id="UP000428260">
    <property type="component" value="Chromosome"/>
</dbReference>
<keyword evidence="1" id="KW-1133">Transmembrane helix</keyword>
<keyword evidence="3" id="KW-1185">Reference proteome</keyword>
<reference evidence="2 3" key="1">
    <citation type="submission" date="2019-11" db="EMBL/GenBank/DDBJ databases">
        <authorList>
            <person name="Zheng R.K."/>
            <person name="Sun C.M."/>
        </authorList>
    </citation>
    <scope>NUCLEOTIDE SEQUENCE [LARGE SCALE GENOMIC DNA]</scope>
    <source>
        <strain evidence="2 3">WC007</strain>
    </source>
</reference>
<dbReference type="RefSeq" id="WP_158862319.1">
    <property type="nucleotide sequence ID" value="NZ_CP046401.1"/>
</dbReference>
<protein>
    <submittedName>
        <fullName evidence="2">Transglycosylase</fullName>
    </submittedName>
</protein>
<proteinExistence type="predicted"/>
<keyword evidence="1" id="KW-0812">Transmembrane</keyword>